<keyword evidence="6 13" id="KW-0479">Metal-binding</keyword>
<evidence type="ECO:0000256" key="15">
    <source>
        <dbReference type="SAM" id="Phobius"/>
    </source>
</evidence>
<dbReference type="PANTHER" id="PTHR34128">
    <property type="entry name" value="CYTOCHROME C-TYPE BIOGENESIS PROTEIN CCME HOMOLOG, MITOCHONDRIAL"/>
    <property type="match status" value="1"/>
</dbReference>
<dbReference type="PANTHER" id="PTHR34128:SF2">
    <property type="entry name" value="CYTOCHROME C-TYPE BIOGENESIS PROTEIN CCME HOMOLOG, MITOCHONDRIAL"/>
    <property type="match status" value="1"/>
</dbReference>
<gene>
    <name evidence="13 16" type="primary">ccmE</name>
    <name evidence="13" type="synonym">cycJ</name>
    <name evidence="16" type="ORF">J7561_03775</name>
</gene>
<keyword evidence="7 13" id="KW-0201">Cytochrome c-type biogenesis</keyword>
<evidence type="ECO:0000256" key="7">
    <source>
        <dbReference type="ARBA" id="ARBA00022748"/>
    </source>
</evidence>
<evidence type="ECO:0000256" key="9">
    <source>
        <dbReference type="ARBA" id="ARBA00022989"/>
    </source>
</evidence>
<dbReference type="Proteomes" id="UP000680020">
    <property type="component" value="Unassembled WGS sequence"/>
</dbReference>
<dbReference type="GO" id="GO:0005886">
    <property type="term" value="C:plasma membrane"/>
    <property type="evidence" value="ECO:0007669"/>
    <property type="project" value="UniProtKB-SubCell"/>
</dbReference>
<dbReference type="RefSeq" id="WP_008315465.1">
    <property type="nucleotide sequence ID" value="NZ_CP115969.1"/>
</dbReference>
<dbReference type="InterPro" id="IPR012340">
    <property type="entry name" value="NA-bd_OB-fold"/>
</dbReference>
<keyword evidence="5 13" id="KW-0812">Transmembrane</keyword>
<feature type="binding site" description="axial binding residue" evidence="13 14">
    <location>
        <position position="128"/>
    </location>
    <ligand>
        <name>heme</name>
        <dbReference type="ChEBI" id="CHEBI:30413"/>
    </ligand>
    <ligandPart>
        <name>Fe</name>
        <dbReference type="ChEBI" id="CHEBI:18248"/>
    </ligandPart>
</feature>
<dbReference type="Gene3D" id="2.40.50.140">
    <property type="entry name" value="Nucleic acid-binding proteins"/>
    <property type="match status" value="1"/>
</dbReference>
<evidence type="ECO:0000313" key="16">
    <source>
        <dbReference type="EMBL" id="MBS7824321.1"/>
    </source>
</evidence>
<dbReference type="NCBIfam" id="NF009731">
    <property type="entry name" value="PRK13254.1-5"/>
    <property type="match status" value="1"/>
</dbReference>
<evidence type="ECO:0000256" key="6">
    <source>
        <dbReference type="ARBA" id="ARBA00022723"/>
    </source>
</evidence>
<keyword evidence="11 13" id="KW-0472">Membrane</keyword>
<evidence type="ECO:0000313" key="17">
    <source>
        <dbReference type="Proteomes" id="UP000680020"/>
    </source>
</evidence>
<keyword evidence="10 13" id="KW-0408">Iron</keyword>
<dbReference type="FunFam" id="2.40.50.140:FF:000104">
    <property type="entry name" value="Cytochrome c-type biogenesis protein CcmE"/>
    <property type="match status" value="1"/>
</dbReference>
<evidence type="ECO:0000256" key="14">
    <source>
        <dbReference type="PIRSR" id="PIRSR604329-50"/>
    </source>
</evidence>
<accession>A0A165HN74</accession>
<dbReference type="NCBIfam" id="NF009727">
    <property type="entry name" value="PRK13254.1-1"/>
    <property type="match status" value="1"/>
</dbReference>
<dbReference type="NCBIfam" id="NF009729">
    <property type="entry name" value="PRK13254.1-3"/>
    <property type="match status" value="1"/>
</dbReference>
<dbReference type="AlphaFoldDB" id="A0A165HN74"/>
<dbReference type="GO" id="GO:0046872">
    <property type="term" value="F:metal ion binding"/>
    <property type="evidence" value="ECO:0007669"/>
    <property type="project" value="UniProtKB-KW"/>
</dbReference>
<evidence type="ECO:0000256" key="12">
    <source>
        <dbReference type="ARBA" id="ARBA00056663"/>
    </source>
</evidence>
<feature type="topological domain" description="Extracellular" evidence="13">
    <location>
        <begin position="30"/>
        <end position="156"/>
    </location>
</feature>
<keyword evidence="3" id="KW-0997">Cell inner membrane</keyword>
<sequence>MTPKQKQRAIIVVGLVVITLAAIGLLIYASRSELNYYYSPVEVKEGKAPVDRSIRIGGLVAPGSLVKSDEVIDVAFDIMDGQDRVHVTYDKMLPDLFREGQGVIATGVLDDNHHFTATEILAKHDETYMPPEVKASLEKSGIVIDENSRHPGAPKE</sequence>
<evidence type="ECO:0000256" key="4">
    <source>
        <dbReference type="ARBA" id="ARBA00022617"/>
    </source>
</evidence>
<reference evidence="16" key="1">
    <citation type="submission" date="2021-03" db="EMBL/GenBank/DDBJ databases">
        <title>Identification and antibiotic profiling of Wohlfahrtiimonas chitiniclastica, an underestimated human pathogen.</title>
        <authorList>
            <person name="Kopf A."/>
            <person name="Bunk B."/>
            <person name="Coldewey S."/>
            <person name="Gunzer F."/>
            <person name="Riedel T."/>
            <person name="Schroettner P."/>
        </authorList>
    </citation>
    <scope>NUCLEOTIDE SEQUENCE</scope>
    <source>
        <strain evidence="16">DSM 100917</strain>
    </source>
</reference>
<dbReference type="HAMAP" id="MF_01959">
    <property type="entry name" value="CcmE"/>
    <property type="match status" value="1"/>
</dbReference>
<dbReference type="InterPro" id="IPR004329">
    <property type="entry name" value="CcmE"/>
</dbReference>
<comment type="similarity">
    <text evidence="13">Belongs to the CcmE/CycJ family.</text>
</comment>
<dbReference type="GO" id="GO:0017003">
    <property type="term" value="P:protein-heme linkage"/>
    <property type="evidence" value="ECO:0007669"/>
    <property type="project" value="UniProtKB-UniRule"/>
</dbReference>
<dbReference type="GO" id="GO:0020037">
    <property type="term" value="F:heme binding"/>
    <property type="evidence" value="ECO:0007669"/>
    <property type="project" value="InterPro"/>
</dbReference>
<keyword evidence="8 13" id="KW-0735">Signal-anchor</keyword>
<evidence type="ECO:0000256" key="2">
    <source>
        <dbReference type="ARBA" id="ARBA00022475"/>
    </source>
</evidence>
<keyword evidence="2 13" id="KW-1003">Cell membrane</keyword>
<evidence type="ECO:0000256" key="10">
    <source>
        <dbReference type="ARBA" id="ARBA00023004"/>
    </source>
</evidence>
<dbReference type="GO" id="GO:0017004">
    <property type="term" value="P:cytochrome complex assembly"/>
    <property type="evidence" value="ECO:0007669"/>
    <property type="project" value="UniProtKB-KW"/>
</dbReference>
<proteinExistence type="inferred from homology"/>
<organism evidence="16 17">
    <name type="scientific">Wohlfahrtiimonas chitiniclastica</name>
    <dbReference type="NCBI Taxonomy" id="400946"/>
    <lineage>
        <taxon>Bacteria</taxon>
        <taxon>Pseudomonadati</taxon>
        <taxon>Pseudomonadota</taxon>
        <taxon>Gammaproteobacteria</taxon>
        <taxon>Cardiobacteriales</taxon>
        <taxon>Ignatzschineriaceae</taxon>
        <taxon>Wohlfahrtiimonas</taxon>
    </lineage>
</organism>
<evidence type="ECO:0000256" key="11">
    <source>
        <dbReference type="ARBA" id="ARBA00023136"/>
    </source>
</evidence>
<dbReference type="Pfam" id="PF03100">
    <property type="entry name" value="CcmE"/>
    <property type="match status" value="1"/>
</dbReference>
<evidence type="ECO:0000256" key="1">
    <source>
        <dbReference type="ARBA" id="ARBA00004533"/>
    </source>
</evidence>
<protein>
    <recommendedName>
        <fullName evidence="13">Cytochrome c-type biogenesis protein CcmE</fullName>
    </recommendedName>
    <alternativeName>
        <fullName evidence="13">Cytochrome c maturation protein E</fullName>
    </alternativeName>
    <alternativeName>
        <fullName evidence="13">Heme chaperone CcmE</fullName>
    </alternativeName>
</protein>
<feature type="topological domain" description="Cytoplasmic" evidence="13">
    <location>
        <begin position="1"/>
        <end position="8"/>
    </location>
</feature>
<comment type="caution">
    <text evidence="16">The sequence shown here is derived from an EMBL/GenBank/DDBJ whole genome shotgun (WGS) entry which is preliminary data.</text>
</comment>
<dbReference type="EMBL" id="JAGIBU010000002">
    <property type="protein sequence ID" value="MBS7824321.1"/>
    <property type="molecule type" value="Genomic_DNA"/>
</dbReference>
<comment type="function">
    <text evidence="12 13">Heme chaperone required for the biogenesis of c-type cytochromes. Transiently binds heme delivered by CcmC and transfers the heme to apo-cytochromes in a process facilitated by CcmF and CcmH.</text>
</comment>
<evidence type="ECO:0000256" key="3">
    <source>
        <dbReference type="ARBA" id="ARBA00022519"/>
    </source>
</evidence>
<feature type="binding site" description="covalent" evidence="13 14">
    <location>
        <position position="124"/>
    </location>
    <ligand>
        <name>heme</name>
        <dbReference type="ChEBI" id="CHEBI:30413"/>
    </ligand>
</feature>
<dbReference type="InterPro" id="IPR036127">
    <property type="entry name" value="CcmE-like_sf"/>
</dbReference>
<comment type="subcellular location">
    <subcellularLocation>
        <location evidence="1">Cell inner membrane</location>
    </subcellularLocation>
    <subcellularLocation>
        <location evidence="13">Cell membrane</location>
        <topology evidence="13">Single-pass type II membrane protein</topology>
    </subcellularLocation>
</comment>
<dbReference type="SUPFAM" id="SSF82093">
    <property type="entry name" value="Heme chaperone CcmE"/>
    <property type="match status" value="1"/>
</dbReference>
<keyword evidence="4 13" id="KW-0349">Heme</keyword>
<keyword evidence="9 13" id="KW-1133">Transmembrane helix</keyword>
<evidence type="ECO:0000256" key="5">
    <source>
        <dbReference type="ARBA" id="ARBA00022692"/>
    </source>
</evidence>
<evidence type="ECO:0000256" key="8">
    <source>
        <dbReference type="ARBA" id="ARBA00022968"/>
    </source>
</evidence>
<evidence type="ECO:0000256" key="13">
    <source>
        <dbReference type="HAMAP-Rule" id="MF_01959"/>
    </source>
</evidence>
<dbReference type="GeneID" id="58264409"/>
<name>A0A165HN74_9GAMM</name>
<feature type="transmembrane region" description="Helical" evidence="15">
    <location>
        <begin position="9"/>
        <end position="29"/>
    </location>
</feature>